<keyword evidence="13" id="KW-1185">Reference proteome</keyword>
<dbReference type="PROSITE" id="PS00450">
    <property type="entry name" value="ACONITASE_1"/>
    <property type="match status" value="1"/>
</dbReference>
<evidence type="ECO:0000259" key="11">
    <source>
        <dbReference type="Pfam" id="PF00694"/>
    </source>
</evidence>
<dbReference type="NCBIfam" id="NF009520">
    <property type="entry name" value="PRK12881.1"/>
    <property type="match status" value="1"/>
</dbReference>
<keyword evidence="9 12" id="KW-0456">Lyase</keyword>
<comment type="cofactor">
    <cofactor evidence="1">
        <name>[4Fe-4S] cluster</name>
        <dbReference type="ChEBI" id="CHEBI:49883"/>
    </cofactor>
</comment>
<dbReference type="InterPro" id="IPR015931">
    <property type="entry name" value="Acnase/IPM_dHydase_lsu_aba_1/3"/>
</dbReference>
<sequence length="885" mass="96269">MNIVQKNSTGQFFSVEAAATAENIQIQTLPYSIRILLENALRKNGGNVAATDVQNLLNWKQNVGTSVDFYPARIILQDYTGVPCVVDLASMRDAAVKLGMPAETINPAIPVDLVVDHSVQIDKAGNPAAMAFNIKREYERNTERYKLLKWAQKSFDNFQAIPPDTGIIHQINIEHLSPVVQFDQKSNTLYPDSVFGTDSHTTMINGLGVLGWGVGGIEAEACMLGEPSIFSIPEVIGVHLTGTLPSGVVATDLALSMTQVLRENNVVGKFVEYFGPGYQQLGVADRATLSNMAPEYGSTCGYCPFDENSIAYLKLTGRDDELIARTTEYMRDNALAYQSQNDAQVQYSQVIEFDLSKVTTSIAGPKRPQDRIALGEAAAEFKKAVEAPLGNHGFGMSRENLKDNVPVDLDGDHETLRTGDVLIAALTSCTNTSNPTVLIGAGLLAKRAVEKGLKVSPKVKTSFAPGSQAVTRYLTATGLMPYLNDLGFNIVAYGCTTCIGNAGPLHPAIEEALQKTDMACAAVLSGNRNFESRIHPLIKGNYLASPILVVAYALAGNMLVNLQTESLGNDQNGQPVYLKDIWPTTAEIEKYAKQFVNSATYKAAYKDIFDGRAEWNQLDVPESETFAWDDDSTYVANPPYFDDQIAHKAVTPKVKALKALAVVGDSVTTDHISPAGFIPLDSPAGEYLTAHHVKGRDFNSYGSRRGNHHVMVRGTLANTRLNNALGQGKQGGYTTYWPTKTVMPIFDACQKYQQDGTGLIILAGKDYGMGSSRDWAAKGVKLLGVSVVIAESFERIHRSNLAMMGMLPLQYAAGDTAETLKLDGSETFSVELPEQLQPKQELLVKAEKEDGSVVEFKTTLRLDSLAEIKYFRMGGILNQVLAEEE</sequence>
<feature type="domain" description="Aconitase A/isopropylmalate dehydratase small subunit swivel" evidence="11">
    <location>
        <begin position="686"/>
        <end position="813"/>
    </location>
</feature>
<dbReference type="SUPFAM" id="SSF53732">
    <property type="entry name" value="Aconitase iron-sulfur domain"/>
    <property type="match status" value="1"/>
</dbReference>
<dbReference type="Pfam" id="PF00330">
    <property type="entry name" value="Aconitase"/>
    <property type="match status" value="1"/>
</dbReference>
<dbReference type="PANTHER" id="PTHR11670">
    <property type="entry name" value="ACONITASE/IRON-RESPONSIVE ELEMENT FAMILY MEMBER"/>
    <property type="match status" value="1"/>
</dbReference>
<evidence type="ECO:0000313" key="12">
    <source>
        <dbReference type="EMBL" id="MFD1483749.1"/>
    </source>
</evidence>
<dbReference type="PRINTS" id="PR00415">
    <property type="entry name" value="ACONITASE"/>
</dbReference>
<dbReference type="Proteomes" id="UP001597252">
    <property type="component" value="Unassembled WGS sequence"/>
</dbReference>
<reference evidence="13" key="1">
    <citation type="journal article" date="2019" name="Int. J. Syst. Evol. Microbiol.">
        <title>The Global Catalogue of Microorganisms (GCM) 10K type strain sequencing project: providing services to taxonomists for standard genome sequencing and annotation.</title>
        <authorList>
            <consortium name="The Broad Institute Genomics Platform"/>
            <consortium name="The Broad Institute Genome Sequencing Center for Infectious Disease"/>
            <person name="Wu L."/>
            <person name="Ma J."/>
        </authorList>
    </citation>
    <scope>NUCLEOTIDE SEQUENCE [LARGE SCALE GENOMIC DNA]</scope>
    <source>
        <strain evidence="13">CCM 8903</strain>
    </source>
</reference>
<evidence type="ECO:0000256" key="3">
    <source>
        <dbReference type="ARBA" id="ARBA00007185"/>
    </source>
</evidence>
<dbReference type="SUPFAM" id="SSF52016">
    <property type="entry name" value="LeuD/IlvD-like"/>
    <property type="match status" value="1"/>
</dbReference>
<comment type="function">
    <text evidence="9">Catalyzes the isomerization of citrate to isocitrate via cis-aconitate.</text>
</comment>
<evidence type="ECO:0000256" key="5">
    <source>
        <dbReference type="ARBA" id="ARBA00022723"/>
    </source>
</evidence>
<dbReference type="EC" id="4.2.1.3" evidence="9"/>
<evidence type="ECO:0000256" key="9">
    <source>
        <dbReference type="RuleBase" id="RU361275"/>
    </source>
</evidence>
<dbReference type="InterPro" id="IPR044137">
    <property type="entry name" value="AcnA_IRP_Swivel"/>
</dbReference>
<evidence type="ECO:0000256" key="6">
    <source>
        <dbReference type="ARBA" id="ARBA00023004"/>
    </source>
</evidence>
<comment type="catalytic activity">
    <reaction evidence="8 9">
        <text>citrate = D-threo-isocitrate</text>
        <dbReference type="Rhea" id="RHEA:10336"/>
        <dbReference type="ChEBI" id="CHEBI:15562"/>
        <dbReference type="ChEBI" id="CHEBI:16947"/>
        <dbReference type="EC" id="4.2.1.3"/>
    </reaction>
</comment>
<proteinExistence type="inferred from homology"/>
<evidence type="ECO:0000256" key="8">
    <source>
        <dbReference type="ARBA" id="ARBA00023501"/>
    </source>
</evidence>
<protein>
    <recommendedName>
        <fullName evidence="9">Aconitate hydratase</fullName>
        <shortName evidence="9">Aconitase</shortName>
        <ecNumber evidence="9">4.2.1.3</ecNumber>
    </recommendedName>
</protein>
<dbReference type="CDD" id="cd01580">
    <property type="entry name" value="AcnA_IRP_Swivel"/>
    <property type="match status" value="1"/>
</dbReference>
<feature type="domain" description="Aconitase/3-isopropylmalate dehydratase large subunit alpha/beta/alpha" evidence="10">
    <location>
        <begin position="64"/>
        <end position="556"/>
    </location>
</feature>
<dbReference type="NCBIfam" id="NF006757">
    <property type="entry name" value="PRK09277.1"/>
    <property type="match status" value="1"/>
</dbReference>
<evidence type="ECO:0000256" key="2">
    <source>
        <dbReference type="ARBA" id="ARBA00004717"/>
    </source>
</evidence>
<keyword evidence="9" id="KW-0004">4Fe-4S</keyword>
<evidence type="ECO:0000256" key="7">
    <source>
        <dbReference type="ARBA" id="ARBA00023014"/>
    </source>
</evidence>
<keyword evidence="5" id="KW-0479">Metal-binding</keyword>
<keyword evidence="6 9" id="KW-0408">Iron</keyword>
<accession>A0ABW4E2G6</accession>
<keyword evidence="7 9" id="KW-0411">Iron-sulfur</keyword>
<evidence type="ECO:0000256" key="1">
    <source>
        <dbReference type="ARBA" id="ARBA00001966"/>
    </source>
</evidence>
<evidence type="ECO:0000313" key="13">
    <source>
        <dbReference type="Proteomes" id="UP001597252"/>
    </source>
</evidence>
<dbReference type="InterPro" id="IPR036008">
    <property type="entry name" value="Aconitase_4Fe-4S_dom"/>
</dbReference>
<comment type="subunit">
    <text evidence="4">Monomer.</text>
</comment>
<dbReference type="Gene3D" id="3.20.19.10">
    <property type="entry name" value="Aconitase, domain 4"/>
    <property type="match status" value="1"/>
</dbReference>
<dbReference type="Pfam" id="PF00694">
    <property type="entry name" value="Aconitase_C"/>
    <property type="match status" value="1"/>
</dbReference>
<dbReference type="EMBL" id="JBHTON010000002">
    <property type="protein sequence ID" value="MFD1483749.1"/>
    <property type="molecule type" value="Genomic_DNA"/>
</dbReference>
<organism evidence="12 13">
    <name type="scientific">Lacticaseibacillus baoqingensis</name>
    <dbReference type="NCBI Taxonomy" id="2486013"/>
    <lineage>
        <taxon>Bacteria</taxon>
        <taxon>Bacillati</taxon>
        <taxon>Bacillota</taxon>
        <taxon>Bacilli</taxon>
        <taxon>Lactobacillales</taxon>
        <taxon>Lactobacillaceae</taxon>
        <taxon>Lacticaseibacillus</taxon>
    </lineage>
</organism>
<dbReference type="Gene3D" id="6.10.190.10">
    <property type="match status" value="1"/>
</dbReference>
<dbReference type="GO" id="GO:0003994">
    <property type="term" value="F:aconitate hydratase activity"/>
    <property type="evidence" value="ECO:0007669"/>
    <property type="project" value="UniProtKB-EC"/>
</dbReference>
<dbReference type="InterPro" id="IPR018136">
    <property type="entry name" value="Aconitase_4Fe-4S_BS"/>
</dbReference>
<gene>
    <name evidence="12" type="primary">acnA</name>
    <name evidence="12" type="ORF">ACFQ5J_00615</name>
</gene>
<dbReference type="InterPro" id="IPR006249">
    <property type="entry name" value="Aconitase/IRP2"/>
</dbReference>
<name>A0ABW4E2G6_9LACO</name>
<comment type="caution">
    <text evidence="12">The sequence shown here is derived from an EMBL/GenBank/DDBJ whole genome shotgun (WGS) entry which is preliminary data.</text>
</comment>
<comment type="pathway">
    <text evidence="2">Carbohydrate metabolism; tricarboxylic acid cycle; isocitrate from oxaloacetate: step 2/2.</text>
</comment>
<dbReference type="Gene3D" id="3.30.499.10">
    <property type="entry name" value="Aconitase, domain 3"/>
    <property type="match status" value="2"/>
</dbReference>
<dbReference type="RefSeq" id="WP_125752122.1">
    <property type="nucleotide sequence ID" value="NZ_JBHTON010000002.1"/>
</dbReference>
<evidence type="ECO:0000256" key="4">
    <source>
        <dbReference type="ARBA" id="ARBA00011245"/>
    </source>
</evidence>
<comment type="similarity">
    <text evidence="3 9">Belongs to the aconitase/IPM isomerase family.</text>
</comment>
<evidence type="ECO:0000259" key="10">
    <source>
        <dbReference type="Pfam" id="PF00330"/>
    </source>
</evidence>
<dbReference type="NCBIfam" id="TIGR01341">
    <property type="entry name" value="aconitase_1"/>
    <property type="match status" value="1"/>
</dbReference>
<dbReference type="InterPro" id="IPR001030">
    <property type="entry name" value="Acoase/IPM_deHydtase_lsu_aba"/>
</dbReference>
<dbReference type="InterPro" id="IPR000573">
    <property type="entry name" value="AconitaseA/IPMdHydase_ssu_swvl"/>
</dbReference>
<dbReference type="InterPro" id="IPR015928">
    <property type="entry name" value="Aconitase/3IPM_dehydase_swvl"/>
</dbReference>
<dbReference type="PROSITE" id="PS01244">
    <property type="entry name" value="ACONITASE_2"/>
    <property type="match status" value="1"/>
</dbReference>